<evidence type="ECO:0000256" key="2">
    <source>
        <dbReference type="PROSITE-ProRule" id="PRU00497"/>
    </source>
</evidence>
<accession>A0A9J6BE60</accession>
<dbReference type="InterPro" id="IPR031311">
    <property type="entry name" value="CHIT_BIND_RR_consensus"/>
</dbReference>
<dbReference type="OrthoDB" id="6515429at2759"/>
<dbReference type="InterPro" id="IPR050468">
    <property type="entry name" value="Cuticle_Struct_Prot"/>
</dbReference>
<dbReference type="PROSITE" id="PS00233">
    <property type="entry name" value="CHIT_BIND_RR_1"/>
    <property type="match status" value="1"/>
</dbReference>
<protein>
    <recommendedName>
        <fullName evidence="6">Cuticle protein</fullName>
    </recommendedName>
</protein>
<feature type="chain" id="PRO_5039937376" description="Cuticle protein" evidence="3">
    <location>
        <begin position="20"/>
        <end position="135"/>
    </location>
</feature>
<evidence type="ECO:0008006" key="6">
    <source>
        <dbReference type="Google" id="ProtNLM"/>
    </source>
</evidence>
<dbReference type="PRINTS" id="PR00947">
    <property type="entry name" value="CUTICLE"/>
</dbReference>
<evidence type="ECO:0000256" key="1">
    <source>
        <dbReference type="ARBA" id="ARBA00022460"/>
    </source>
</evidence>
<dbReference type="GO" id="GO:0008010">
    <property type="term" value="F:structural constituent of chitin-based larval cuticle"/>
    <property type="evidence" value="ECO:0007669"/>
    <property type="project" value="TreeGrafter"/>
</dbReference>
<evidence type="ECO:0000256" key="3">
    <source>
        <dbReference type="SAM" id="SignalP"/>
    </source>
</evidence>
<keyword evidence="3" id="KW-0732">Signal</keyword>
<name>A0A9J6BE60_POLVA</name>
<keyword evidence="1 2" id="KW-0193">Cuticle</keyword>
<dbReference type="Pfam" id="PF00379">
    <property type="entry name" value="Chitin_bind_4"/>
    <property type="match status" value="1"/>
</dbReference>
<dbReference type="AlphaFoldDB" id="A0A9J6BE60"/>
<dbReference type="PROSITE" id="PS51155">
    <property type="entry name" value="CHIT_BIND_RR_2"/>
    <property type="match status" value="1"/>
</dbReference>
<proteinExistence type="predicted"/>
<dbReference type="PANTHER" id="PTHR10380">
    <property type="entry name" value="CUTICLE PROTEIN"/>
    <property type="match status" value="1"/>
</dbReference>
<dbReference type="GO" id="GO:0062129">
    <property type="term" value="C:chitin-based extracellular matrix"/>
    <property type="evidence" value="ECO:0007669"/>
    <property type="project" value="TreeGrafter"/>
</dbReference>
<organism evidence="4 5">
    <name type="scientific">Polypedilum vanderplanki</name>
    <name type="common">Sleeping chironomid midge</name>
    <dbReference type="NCBI Taxonomy" id="319348"/>
    <lineage>
        <taxon>Eukaryota</taxon>
        <taxon>Metazoa</taxon>
        <taxon>Ecdysozoa</taxon>
        <taxon>Arthropoda</taxon>
        <taxon>Hexapoda</taxon>
        <taxon>Insecta</taxon>
        <taxon>Pterygota</taxon>
        <taxon>Neoptera</taxon>
        <taxon>Endopterygota</taxon>
        <taxon>Diptera</taxon>
        <taxon>Nematocera</taxon>
        <taxon>Chironomoidea</taxon>
        <taxon>Chironomidae</taxon>
        <taxon>Chironominae</taxon>
        <taxon>Polypedilum</taxon>
        <taxon>Polypedilum</taxon>
    </lineage>
</organism>
<reference evidence="4" key="1">
    <citation type="submission" date="2021-03" db="EMBL/GenBank/DDBJ databases">
        <title>Chromosome level genome of the anhydrobiotic midge Polypedilum vanderplanki.</title>
        <authorList>
            <person name="Yoshida Y."/>
            <person name="Kikawada T."/>
            <person name="Gusev O."/>
        </authorList>
    </citation>
    <scope>NUCLEOTIDE SEQUENCE</scope>
    <source>
        <strain evidence="4">NIAS01</strain>
        <tissue evidence="4">Whole body or cell culture</tissue>
    </source>
</reference>
<dbReference type="PANTHER" id="PTHR10380:SF192">
    <property type="entry name" value="GEO02312P1"/>
    <property type="match status" value="1"/>
</dbReference>
<sequence length="135" mass="15216">MKTFVIIFVLTVLVAYNSAVPANKRDIGIVLQQAKNDAEATTVIYGNNIPGHEAEILHQEFNKDDHGNYNFAYKQSDLQQREETGTVVKDEETGNYTLDNVVGSYEYIRPDGKKQRVEYTADKEGFKPNIIVTDA</sequence>
<evidence type="ECO:0000313" key="5">
    <source>
        <dbReference type="Proteomes" id="UP001107558"/>
    </source>
</evidence>
<keyword evidence="5" id="KW-1185">Reference proteome</keyword>
<gene>
    <name evidence="4" type="ORF">PVAND_015943</name>
</gene>
<dbReference type="InterPro" id="IPR000618">
    <property type="entry name" value="Insect_cuticle"/>
</dbReference>
<feature type="signal peptide" evidence="3">
    <location>
        <begin position="1"/>
        <end position="19"/>
    </location>
</feature>
<comment type="caution">
    <text evidence="4">The sequence shown here is derived from an EMBL/GenBank/DDBJ whole genome shotgun (WGS) entry which is preliminary data.</text>
</comment>
<evidence type="ECO:0000313" key="4">
    <source>
        <dbReference type="EMBL" id="KAG5667986.1"/>
    </source>
</evidence>
<dbReference type="EMBL" id="JADBJN010000004">
    <property type="protein sequence ID" value="KAG5667986.1"/>
    <property type="molecule type" value="Genomic_DNA"/>
</dbReference>
<dbReference type="Proteomes" id="UP001107558">
    <property type="component" value="Chromosome 4"/>
</dbReference>